<sequence length="317" mass="34956">MTNFSVDSLLASRSVTAGASIKVVQNDVGKSTSAPSRQPVYSSSGVTVTLSPTATKISLLLKSESTGSTSAAADFDAFLDGNHQQIREQGKNADFVQALPDDLSHERQALAKQAANYLLDHHYQEEKLYDSQTAENPFASLDRVTLSKISFNDSGLFTPAERQVAFLEMTNRDMLYRNETYDLSERLRRSEDLAGSYVISFLRDAKLEGTMSEAEKAWKKWPTAVQLEAIAVAAVRNDPAKLPTLPEYQNLDSQGKPLLAFMVGKDGSGTWKNVSVEELASETMPLRLIHSLIEKTKATQSEHPWLSLYLSIDSMGR</sequence>
<name>A0A1I1VES2_PSEOC</name>
<accession>A0A1I1VES2</accession>
<evidence type="ECO:0000313" key="1">
    <source>
        <dbReference type="EMBL" id="SFD81497.1"/>
    </source>
</evidence>
<gene>
    <name evidence="1" type="ORF">SAMN05216372_104292</name>
</gene>
<keyword evidence="2" id="KW-1185">Reference proteome</keyword>
<dbReference type="EMBL" id="FOMO01000004">
    <property type="protein sequence ID" value="SFD81497.1"/>
    <property type="molecule type" value="Genomic_DNA"/>
</dbReference>
<organism evidence="1 2">
    <name type="scientific">Pseudomonas straminea</name>
    <dbReference type="NCBI Taxonomy" id="47882"/>
    <lineage>
        <taxon>Bacteria</taxon>
        <taxon>Pseudomonadati</taxon>
        <taxon>Pseudomonadota</taxon>
        <taxon>Gammaproteobacteria</taxon>
        <taxon>Pseudomonadales</taxon>
        <taxon>Pseudomonadaceae</taxon>
        <taxon>Phytopseudomonas</taxon>
    </lineage>
</organism>
<dbReference type="AlphaFoldDB" id="A0A1I1VES2"/>
<dbReference type="Proteomes" id="UP000243950">
    <property type="component" value="Unassembled WGS sequence"/>
</dbReference>
<reference evidence="2" key="1">
    <citation type="submission" date="2016-10" db="EMBL/GenBank/DDBJ databases">
        <authorList>
            <person name="Varghese N."/>
            <person name="Submissions S."/>
        </authorList>
    </citation>
    <scope>NUCLEOTIDE SEQUENCE [LARGE SCALE GENOMIC DNA]</scope>
    <source>
        <strain evidence="2">JCM 2783</strain>
    </source>
</reference>
<dbReference type="RefSeq" id="WP_093504002.1">
    <property type="nucleotide sequence ID" value="NZ_BSSG01000003.1"/>
</dbReference>
<proteinExistence type="predicted"/>
<protein>
    <submittedName>
        <fullName evidence="1">Uncharacterized protein</fullName>
    </submittedName>
</protein>
<evidence type="ECO:0000313" key="2">
    <source>
        <dbReference type="Proteomes" id="UP000243950"/>
    </source>
</evidence>